<keyword evidence="4" id="KW-1185">Reference proteome</keyword>
<evidence type="ECO:0000313" key="3">
    <source>
        <dbReference type="EMBL" id="MDQ0232650.1"/>
    </source>
</evidence>
<dbReference type="PANTHER" id="PTHR13774">
    <property type="entry name" value="PHENAZINE BIOSYNTHESIS PROTEIN"/>
    <property type="match status" value="1"/>
</dbReference>
<evidence type="ECO:0000256" key="2">
    <source>
        <dbReference type="ARBA" id="ARBA00023235"/>
    </source>
</evidence>
<dbReference type="PIRSF" id="PIRSF016184">
    <property type="entry name" value="PhzC_PhzF"/>
    <property type="match status" value="1"/>
</dbReference>
<dbReference type="RefSeq" id="WP_307344832.1">
    <property type="nucleotide sequence ID" value="NZ_JAUSUD010000023.1"/>
</dbReference>
<sequence>MKQVKVYHYDAFSSTPNKGNPAGVVLTGDELTEDEMQEIAFKVGFNETAFPVKSDRADFRIRFFTPGHEMNLCGHATMATVYALKSKGLLGDKTDLTIETNAGILPINLDTTDENEIYITMKQAAPQFKEFAGSKEALMHAIGLNASDLHPQLPIVYGSTGTWTLLIPIKQLDAFQKMMPRNKEFPSILTEMPKSSVHPFCLETFDSNTDMHARHFSSPYSGTIEDAVTGTASGVMGAYYATYINNNIGDSLTLVVEQGHEIGKDGRVAVNVSKGNESFEIEITGNAVFVKEMDVLLGV</sequence>
<dbReference type="InterPro" id="IPR003719">
    <property type="entry name" value="Phenazine_PhzF-like"/>
</dbReference>
<dbReference type="EMBL" id="JAUSUD010000023">
    <property type="protein sequence ID" value="MDQ0232650.1"/>
    <property type="molecule type" value="Genomic_DNA"/>
</dbReference>
<reference evidence="3 4" key="1">
    <citation type="submission" date="2023-07" db="EMBL/GenBank/DDBJ databases">
        <title>Genomic Encyclopedia of Type Strains, Phase IV (KMG-IV): sequencing the most valuable type-strain genomes for metagenomic binning, comparative biology and taxonomic classification.</title>
        <authorList>
            <person name="Goeker M."/>
        </authorList>
    </citation>
    <scope>NUCLEOTIDE SEQUENCE [LARGE SCALE GENOMIC DNA]</scope>
    <source>
        <strain evidence="3 4">DSM 29005</strain>
    </source>
</reference>
<comment type="caution">
    <text evidence="3">The sequence shown here is derived from an EMBL/GenBank/DDBJ whole genome shotgun (WGS) entry which is preliminary data.</text>
</comment>
<dbReference type="NCBIfam" id="TIGR00654">
    <property type="entry name" value="PhzF_family"/>
    <property type="match status" value="1"/>
</dbReference>
<dbReference type="Pfam" id="PF02567">
    <property type="entry name" value="PhzC-PhzF"/>
    <property type="match status" value="1"/>
</dbReference>
<evidence type="ECO:0000256" key="1">
    <source>
        <dbReference type="ARBA" id="ARBA00008270"/>
    </source>
</evidence>
<dbReference type="PANTHER" id="PTHR13774:SF17">
    <property type="entry name" value="PHENAZINE BIOSYNTHESIS-LIKE DOMAIN-CONTAINING PROTEIN"/>
    <property type="match status" value="1"/>
</dbReference>
<name>A0ABT9ZKZ2_9BACI</name>
<dbReference type="Proteomes" id="UP001234495">
    <property type="component" value="Unassembled WGS sequence"/>
</dbReference>
<keyword evidence="2" id="KW-0413">Isomerase</keyword>
<protein>
    <submittedName>
        <fullName evidence="3">PhzF family phenazine biosynthesis protein</fullName>
    </submittedName>
</protein>
<proteinExistence type="inferred from homology"/>
<dbReference type="SUPFAM" id="SSF54506">
    <property type="entry name" value="Diaminopimelate epimerase-like"/>
    <property type="match status" value="1"/>
</dbReference>
<organism evidence="3 4">
    <name type="scientific">Metabacillus malikii</name>
    <dbReference type="NCBI Taxonomy" id="1504265"/>
    <lineage>
        <taxon>Bacteria</taxon>
        <taxon>Bacillati</taxon>
        <taxon>Bacillota</taxon>
        <taxon>Bacilli</taxon>
        <taxon>Bacillales</taxon>
        <taxon>Bacillaceae</taxon>
        <taxon>Metabacillus</taxon>
    </lineage>
</organism>
<dbReference type="Gene3D" id="3.10.310.10">
    <property type="entry name" value="Diaminopimelate Epimerase, Chain A, domain 1"/>
    <property type="match status" value="2"/>
</dbReference>
<comment type="similarity">
    <text evidence="1">Belongs to the PhzF family.</text>
</comment>
<gene>
    <name evidence="3" type="ORF">J2S19_003972</name>
</gene>
<accession>A0ABT9ZKZ2</accession>
<evidence type="ECO:0000313" key="4">
    <source>
        <dbReference type="Proteomes" id="UP001234495"/>
    </source>
</evidence>